<organism evidence="3 4">
    <name type="scientific">Oldenlandia corymbosa var. corymbosa</name>
    <dbReference type="NCBI Taxonomy" id="529605"/>
    <lineage>
        <taxon>Eukaryota</taxon>
        <taxon>Viridiplantae</taxon>
        <taxon>Streptophyta</taxon>
        <taxon>Embryophyta</taxon>
        <taxon>Tracheophyta</taxon>
        <taxon>Spermatophyta</taxon>
        <taxon>Magnoliopsida</taxon>
        <taxon>eudicotyledons</taxon>
        <taxon>Gunneridae</taxon>
        <taxon>Pentapetalae</taxon>
        <taxon>asterids</taxon>
        <taxon>lamiids</taxon>
        <taxon>Gentianales</taxon>
        <taxon>Rubiaceae</taxon>
        <taxon>Rubioideae</taxon>
        <taxon>Spermacoceae</taxon>
        <taxon>Hedyotis-Oldenlandia complex</taxon>
        <taxon>Oldenlandia</taxon>
    </lineage>
</organism>
<dbReference type="InterPro" id="IPR025558">
    <property type="entry name" value="DUF4283"/>
</dbReference>
<reference evidence="3" key="1">
    <citation type="submission" date="2023-03" db="EMBL/GenBank/DDBJ databases">
        <authorList>
            <person name="Julca I."/>
        </authorList>
    </citation>
    <scope>NUCLEOTIDE SEQUENCE</scope>
</reference>
<dbReference type="Pfam" id="PF14111">
    <property type="entry name" value="DUF4283"/>
    <property type="match status" value="1"/>
</dbReference>
<keyword evidence="4" id="KW-1185">Reference proteome</keyword>
<feature type="domain" description="DUF4283" evidence="2">
    <location>
        <begin position="61"/>
        <end position="141"/>
    </location>
</feature>
<evidence type="ECO:0000313" key="4">
    <source>
        <dbReference type="Proteomes" id="UP001161247"/>
    </source>
</evidence>
<protein>
    <submittedName>
        <fullName evidence="3">OLC1v1005042C1</fullName>
    </submittedName>
</protein>
<evidence type="ECO:0000313" key="3">
    <source>
        <dbReference type="EMBL" id="CAI9105994.1"/>
    </source>
</evidence>
<feature type="compositionally biased region" description="Basic and acidic residues" evidence="1">
    <location>
        <begin position="186"/>
        <end position="195"/>
    </location>
</feature>
<sequence length="995" mass="112946">MAGELPREASTGLPRTFASCFRKAPDDISSQSSLIKLVSFINGARILEYEDDEYEHLIAPHQMSLVGKFAYGRPKIEDIHKEFKKIGFNGAYTLGLMNPRHVLIRYGREDDYQRCWMRTFWNVTGFSMRILKWKPGFKFEEDPPIVPIWGSLCNLPIEFLNPKCFKIGHKVEDCKKGLSLKKERKGKQQSEEHGTKQLKPAQPSQVVPLRARVSEKPLENVHKERDTAVVGSLSRLTEKEKAATVVDVRDSPPKASSLPKSQQGSITETLVVGCGTQACGIPNSASCNASLDDAAPSPSQPELLGISVDGQDPPPVVTLQVPSQQALLQLENMEGPLCIGHSSNDGTVGVNSDFLESDIGNHACWSEGDMENVLVNDRDKGLFHEDVKHMIAFRQLHSLAPWMIGSDFNVIRTLDEYSGSLIQDLAAISEFNECIHKCDLEDNQAIGEEFTWGGGGGVLAKRDGSDHCPKLHLFDIQLASKSRVFGFQKMWSRRPDFLAIVKHNRDLPLEAFGMLRFSLKLQRLKAKLNEWNKETFGDVFANLKAAEKKVQNLEGVYDTTGAIQDRVRLNAAKAELLMTIKEHDDFWSQKIKLNIEQEAVTFFSALLNDNDIDPLCDEKQDMFVDHIPRLLDNDDENEAMTRRLKALVAQGRVAAYGTSVGSLPVTHLAFADDVIIFSRGLKRSLKEFNGFLMDYEIASGQKVSRPKSSFMVAENCKARRVVIIQRELSIQRGTFPFSYLGYKLYLGRRTASTFQFLLDHLDRRLLSWKNKMLSQGGHLGLIKHVLSSIPVHVFLALPPPWSVILEIEKRCQKFLWRGMNEESQHNWRSLNRITFPVNENGLGIHGFQEFIDALTIKFWWKMKNKTGIWSRFLLSLSTTSKNKTFWKRISKVENRAVVHTKVIVPRGDRSFWFDNWSPHGVLWDIQGLEPPLPDLSIREFFQNRQHYLPLLQPSLSDEILHFLMVHDQVLMRSMTSLFGSIHLQESFRLNPPTKL</sequence>
<evidence type="ECO:0000256" key="1">
    <source>
        <dbReference type="SAM" id="MobiDB-lite"/>
    </source>
</evidence>
<accession>A0AAV1DDS4</accession>
<dbReference type="Proteomes" id="UP001161247">
    <property type="component" value="Chromosome 5"/>
</dbReference>
<dbReference type="PANTHER" id="PTHR33116">
    <property type="entry name" value="REVERSE TRANSCRIPTASE ZINC-BINDING DOMAIN-CONTAINING PROTEIN-RELATED-RELATED"/>
    <property type="match status" value="1"/>
</dbReference>
<feature type="region of interest" description="Disordered" evidence="1">
    <location>
        <begin position="179"/>
        <end position="206"/>
    </location>
</feature>
<name>A0AAV1DDS4_OLDCO</name>
<dbReference type="AlphaFoldDB" id="A0AAV1DDS4"/>
<dbReference type="EMBL" id="OX459122">
    <property type="protein sequence ID" value="CAI9105994.1"/>
    <property type="molecule type" value="Genomic_DNA"/>
</dbReference>
<proteinExistence type="predicted"/>
<evidence type="ECO:0000259" key="2">
    <source>
        <dbReference type="Pfam" id="PF14111"/>
    </source>
</evidence>
<dbReference type="PANTHER" id="PTHR33116:SF82">
    <property type="entry name" value="RNASE H FAMILY PROTEIN"/>
    <property type="match status" value="1"/>
</dbReference>
<gene>
    <name evidence="3" type="ORF">OLC1_LOCUS14579</name>
</gene>